<comment type="subcellular location">
    <subcellularLocation>
        <location evidence="1">Cytoplasm</location>
    </subcellularLocation>
</comment>
<dbReference type="SMART" id="SM00260">
    <property type="entry name" value="CheW"/>
    <property type="match status" value="1"/>
</dbReference>
<keyword evidence="3" id="KW-0963">Cytoplasm</keyword>
<feature type="domain" description="CheW-like" evidence="6">
    <location>
        <begin position="21"/>
        <end position="161"/>
    </location>
</feature>
<evidence type="ECO:0000313" key="7">
    <source>
        <dbReference type="EMBL" id="SDY35903.1"/>
    </source>
</evidence>
<evidence type="ECO:0000256" key="4">
    <source>
        <dbReference type="ARBA" id="ARBA00022500"/>
    </source>
</evidence>
<dbReference type="InterPro" id="IPR002545">
    <property type="entry name" value="CheW-lke_dom"/>
</dbReference>
<gene>
    <name evidence="7" type="ORF">SAMN05421881_10314</name>
</gene>
<dbReference type="GO" id="GO:0007165">
    <property type="term" value="P:signal transduction"/>
    <property type="evidence" value="ECO:0007669"/>
    <property type="project" value="InterPro"/>
</dbReference>
<dbReference type="PROSITE" id="PS50851">
    <property type="entry name" value="CHEW"/>
    <property type="match status" value="1"/>
</dbReference>
<dbReference type="AlphaFoldDB" id="A0A1H3J7F6"/>
<dbReference type="STRING" id="44576.SAMN05421881_10314"/>
<dbReference type="PANTHER" id="PTHR22617">
    <property type="entry name" value="CHEMOTAXIS SENSOR HISTIDINE KINASE-RELATED"/>
    <property type="match status" value="1"/>
</dbReference>
<keyword evidence="8" id="KW-1185">Reference proteome</keyword>
<dbReference type="Proteomes" id="UP000198640">
    <property type="component" value="Unassembled WGS sequence"/>
</dbReference>
<dbReference type="PANTHER" id="PTHR22617:SF45">
    <property type="entry name" value="CHEMOTAXIS PROTEIN CHEW"/>
    <property type="match status" value="1"/>
</dbReference>
<dbReference type="Pfam" id="PF01584">
    <property type="entry name" value="CheW"/>
    <property type="match status" value="1"/>
</dbReference>
<dbReference type="SUPFAM" id="SSF50341">
    <property type="entry name" value="CheW-like"/>
    <property type="match status" value="1"/>
</dbReference>
<evidence type="ECO:0000256" key="1">
    <source>
        <dbReference type="ARBA" id="ARBA00004496"/>
    </source>
</evidence>
<name>A0A1H3J7F6_9PROT</name>
<dbReference type="InterPro" id="IPR036061">
    <property type="entry name" value="CheW-like_dom_sf"/>
</dbReference>
<protein>
    <recommendedName>
        <fullName evidence="2">Chemotaxis protein CheW</fullName>
    </recommendedName>
</protein>
<reference evidence="7 8" key="1">
    <citation type="submission" date="2016-10" db="EMBL/GenBank/DDBJ databases">
        <authorList>
            <person name="de Groot N.N."/>
        </authorList>
    </citation>
    <scope>NUCLEOTIDE SEQUENCE [LARGE SCALE GENOMIC DNA]</scope>
    <source>
        <strain evidence="7 8">Nm1</strain>
    </source>
</reference>
<dbReference type="CDD" id="cd00732">
    <property type="entry name" value="CheW"/>
    <property type="match status" value="1"/>
</dbReference>
<evidence type="ECO:0000313" key="8">
    <source>
        <dbReference type="Proteomes" id="UP000198640"/>
    </source>
</evidence>
<dbReference type="EMBL" id="FNOY01000031">
    <property type="protein sequence ID" value="SDY35903.1"/>
    <property type="molecule type" value="Genomic_DNA"/>
</dbReference>
<feature type="region of interest" description="Disordered" evidence="5">
    <location>
        <begin position="1"/>
        <end position="21"/>
    </location>
</feature>
<keyword evidence="4" id="KW-0145">Chemotaxis</keyword>
<evidence type="ECO:0000259" key="6">
    <source>
        <dbReference type="PROSITE" id="PS50851"/>
    </source>
</evidence>
<dbReference type="InterPro" id="IPR039315">
    <property type="entry name" value="CheW"/>
</dbReference>
<evidence type="ECO:0000256" key="5">
    <source>
        <dbReference type="SAM" id="MobiDB-lite"/>
    </source>
</evidence>
<evidence type="ECO:0000256" key="3">
    <source>
        <dbReference type="ARBA" id="ARBA00022490"/>
    </source>
</evidence>
<evidence type="ECO:0000256" key="2">
    <source>
        <dbReference type="ARBA" id="ARBA00021483"/>
    </source>
</evidence>
<proteinExistence type="predicted"/>
<dbReference type="GO" id="GO:0006935">
    <property type="term" value="P:chemotaxis"/>
    <property type="evidence" value="ECO:0007669"/>
    <property type="project" value="UniProtKB-KW"/>
</dbReference>
<dbReference type="Gene3D" id="2.30.30.40">
    <property type="entry name" value="SH3 Domains"/>
    <property type="match status" value="1"/>
</dbReference>
<organism evidence="7 8">
    <name type="scientific">Nitrosomonas halophila</name>
    <dbReference type="NCBI Taxonomy" id="44576"/>
    <lineage>
        <taxon>Bacteria</taxon>
        <taxon>Pseudomonadati</taxon>
        <taxon>Pseudomonadota</taxon>
        <taxon>Betaproteobacteria</taxon>
        <taxon>Nitrosomonadales</taxon>
        <taxon>Nitrosomonadaceae</taxon>
        <taxon>Nitrosomonas</taxon>
    </lineage>
</organism>
<sequence>MQQTQAASASESSNATPNSSSSEFLTFRLGKEEYGIEILKVQEIRGYDAITRIANAPEFIKGVVNLRGVIVPIVDMRIKFNLGEAHYDQFTVVIILNLSGRVVGIVVDGVSDVINLETEQLRDTPEFGAVIDTEYILGLGTVDNRMLILVDIEKLMSSREMGLLEQVGGWVSK</sequence>
<dbReference type="RefSeq" id="WP_090414203.1">
    <property type="nucleotide sequence ID" value="NZ_FNOY01000031.1"/>
</dbReference>
<dbReference type="OrthoDB" id="9790406at2"/>
<dbReference type="GO" id="GO:0005829">
    <property type="term" value="C:cytosol"/>
    <property type="evidence" value="ECO:0007669"/>
    <property type="project" value="TreeGrafter"/>
</dbReference>
<dbReference type="FunFam" id="2.40.50.180:FF:000002">
    <property type="entry name" value="Chemotaxis protein CheW"/>
    <property type="match status" value="1"/>
</dbReference>
<dbReference type="Gene3D" id="2.40.50.180">
    <property type="entry name" value="CheA-289, Domain 4"/>
    <property type="match status" value="1"/>
</dbReference>
<accession>A0A1H3J7F6</accession>